<dbReference type="RefSeq" id="WP_092464111.1">
    <property type="nucleotide sequence ID" value="NZ_BJEE01000010.1"/>
</dbReference>
<dbReference type="PIRSF" id="PIRSF011911">
    <property type="entry name" value="A118_put_portal"/>
    <property type="match status" value="1"/>
</dbReference>
<proteinExistence type="predicted"/>
<name>A0A1C4C872_9LACO</name>
<dbReference type="EMBL" id="FMAO01000027">
    <property type="protein sequence ID" value="SCC15307.1"/>
    <property type="molecule type" value="Genomic_DNA"/>
</dbReference>
<evidence type="ECO:0000313" key="2">
    <source>
        <dbReference type="Proteomes" id="UP000199268"/>
    </source>
</evidence>
<sequence length="499" mass="56491">MKLIDTIMNLFRRGGARMGVGTTLNKITDHPRIGVSDSEYQRIDEDLRYFQGNFPNVKFINTYGEHKTRPYTSLNMAQVLCRRMASLLVNEQMTFSIANNKTADDYVHETFSKNDFIKNFERYLESGLALGGLAMRPYVDGDDIKIAYIQAPVFYPLQSNANDISEAAIATKTTTTEGQRTIYWTLLEFHSWNGNKYVIDNELYRSEDAGTVGVRQSLNANEIYADLTEHAELNNFTRPLFVYLKPFGFNNRDITSPLGLSIFDNARSTLRQINDAYDQYHWEIKMGQRKVMIPSFMTKMINENGDLTRFFDADQNVYTGLGVGDMDNANITDLSSEIRSEAYIQSINQFLKTLEMQVGLSAGTFSFDAKDGLKTATEVVSENSMTYQTRNSHLNNVERALQELVVAVLELAAAEGFYTGAIPDIGDIQFNFDDGVFTDKNVQLTYYTQAITAGLISKKRAIMKVFDVPEDEAEQILQEIGDEAEPVPTQFDNDLYKGE</sequence>
<dbReference type="STRING" id="1505725.GA0061074_1272"/>
<gene>
    <name evidence="1" type="ORF">GA0061074_1272</name>
</gene>
<evidence type="ECO:0000313" key="1">
    <source>
        <dbReference type="EMBL" id="SCC15307.1"/>
    </source>
</evidence>
<accession>A0A1C4C872</accession>
<protein>
    <submittedName>
        <fullName evidence="1">Phage portal protein, putative, A118 family</fullName>
    </submittedName>
</protein>
<dbReference type="AlphaFoldDB" id="A0A1C4C872"/>
<dbReference type="Proteomes" id="UP000199268">
    <property type="component" value="Unassembled WGS sequence"/>
</dbReference>
<organism evidence="1 2">
    <name type="scientific">Weissella bombi</name>
    <dbReference type="NCBI Taxonomy" id="1505725"/>
    <lineage>
        <taxon>Bacteria</taxon>
        <taxon>Bacillati</taxon>
        <taxon>Bacillota</taxon>
        <taxon>Bacilli</taxon>
        <taxon>Lactobacillales</taxon>
        <taxon>Lactobacillaceae</taxon>
        <taxon>Weissella</taxon>
    </lineage>
</organism>
<dbReference type="Pfam" id="PF05133">
    <property type="entry name" value="SPP1_portal"/>
    <property type="match status" value="1"/>
</dbReference>
<keyword evidence="2" id="KW-1185">Reference proteome</keyword>
<dbReference type="InterPro" id="IPR021145">
    <property type="entry name" value="Portal_protein_SPP1_Gp6-like"/>
</dbReference>
<reference evidence="2" key="1">
    <citation type="submission" date="2016-08" db="EMBL/GenBank/DDBJ databases">
        <authorList>
            <person name="Varghese N."/>
            <person name="Submissions Spin"/>
        </authorList>
    </citation>
    <scope>NUCLEOTIDE SEQUENCE [LARGE SCALE GENOMIC DNA]</scope>
    <source>
        <strain evidence="2">R-53094</strain>
    </source>
</reference>
<dbReference type="InterPro" id="IPR006432">
    <property type="entry name" value="Phage_portal_A118-type"/>
</dbReference>
<dbReference type="OrthoDB" id="1641671at2"/>
<dbReference type="NCBIfam" id="TIGR01542">
    <property type="entry name" value="A118_put_portal"/>
    <property type="match status" value="1"/>
</dbReference>